<dbReference type="EMBL" id="BMXL01000010">
    <property type="protein sequence ID" value="GHD26110.1"/>
    <property type="molecule type" value="Genomic_DNA"/>
</dbReference>
<dbReference type="GO" id="GO:0003677">
    <property type="term" value="F:DNA binding"/>
    <property type="evidence" value="ECO:0007669"/>
    <property type="project" value="InterPro"/>
</dbReference>
<dbReference type="PRINTS" id="PR00364">
    <property type="entry name" value="DISEASERSIST"/>
</dbReference>
<protein>
    <recommendedName>
        <fullName evidence="2">HTH luxR-type domain-containing protein</fullName>
    </recommendedName>
</protein>
<accession>A0A919CI24</accession>
<dbReference type="Proteomes" id="UP000654947">
    <property type="component" value="Unassembled WGS sequence"/>
</dbReference>
<dbReference type="PROSITE" id="PS50043">
    <property type="entry name" value="HTH_LUXR_2"/>
    <property type="match status" value="1"/>
</dbReference>
<dbReference type="Gene3D" id="3.40.50.300">
    <property type="entry name" value="P-loop containing nucleotide triphosphate hydrolases"/>
    <property type="match status" value="1"/>
</dbReference>
<dbReference type="CDD" id="cd06170">
    <property type="entry name" value="LuxR_C_like"/>
    <property type="match status" value="1"/>
</dbReference>
<evidence type="ECO:0000313" key="4">
    <source>
        <dbReference type="Proteomes" id="UP000654947"/>
    </source>
</evidence>
<dbReference type="PRINTS" id="PR00038">
    <property type="entry name" value="HTHLUXR"/>
</dbReference>
<comment type="caution">
    <text evidence="3">The sequence shown here is derived from an EMBL/GenBank/DDBJ whole genome shotgun (WGS) entry which is preliminary data.</text>
</comment>
<dbReference type="SMART" id="SM00421">
    <property type="entry name" value="HTH_LUXR"/>
    <property type="match status" value="1"/>
</dbReference>
<dbReference type="Gene3D" id="1.25.40.10">
    <property type="entry name" value="Tetratricopeptide repeat domain"/>
    <property type="match status" value="1"/>
</dbReference>
<dbReference type="AlphaFoldDB" id="A0A919CI24"/>
<reference evidence="3 4" key="1">
    <citation type="journal article" date="2014" name="Int. J. Syst. Evol. Microbiol.">
        <title>Complete genome sequence of Corynebacterium casei LMG S-19264T (=DSM 44701T), isolated from a smear-ripened cheese.</title>
        <authorList>
            <consortium name="US DOE Joint Genome Institute (JGI-PGF)"/>
            <person name="Walter F."/>
            <person name="Albersmeier A."/>
            <person name="Kalinowski J."/>
            <person name="Ruckert C."/>
        </authorList>
    </citation>
    <scope>NUCLEOTIDE SEQUENCE [LARGE SCALE GENOMIC DNA]</scope>
    <source>
        <strain evidence="3 4">KCTC 19473</strain>
    </source>
</reference>
<proteinExistence type="predicted"/>
<dbReference type="InterPro" id="IPR058852">
    <property type="entry name" value="HTH_77"/>
</dbReference>
<dbReference type="InterPro" id="IPR027417">
    <property type="entry name" value="P-loop_NTPase"/>
</dbReference>
<organism evidence="3 4">
    <name type="scientific">Nocardiopsis kunsanensis</name>
    <dbReference type="NCBI Taxonomy" id="141693"/>
    <lineage>
        <taxon>Bacteria</taxon>
        <taxon>Bacillati</taxon>
        <taxon>Actinomycetota</taxon>
        <taxon>Actinomycetes</taxon>
        <taxon>Streptosporangiales</taxon>
        <taxon>Nocardiopsidaceae</taxon>
        <taxon>Nocardiopsis</taxon>
    </lineage>
</organism>
<dbReference type="InterPro" id="IPR049945">
    <property type="entry name" value="AAA_22"/>
</dbReference>
<dbReference type="PANTHER" id="PTHR47691">
    <property type="entry name" value="REGULATOR-RELATED"/>
    <property type="match status" value="1"/>
</dbReference>
<feature type="compositionally biased region" description="Pro residues" evidence="1">
    <location>
        <begin position="734"/>
        <end position="743"/>
    </location>
</feature>
<dbReference type="Gene3D" id="1.10.10.10">
    <property type="entry name" value="Winged helix-like DNA-binding domain superfamily/Winged helix DNA-binding domain"/>
    <property type="match status" value="1"/>
</dbReference>
<feature type="domain" description="HTH luxR-type" evidence="2">
    <location>
        <begin position="742"/>
        <end position="807"/>
    </location>
</feature>
<dbReference type="InterPro" id="IPR019734">
    <property type="entry name" value="TPR_rpt"/>
</dbReference>
<dbReference type="Pfam" id="PF13401">
    <property type="entry name" value="AAA_22"/>
    <property type="match status" value="1"/>
</dbReference>
<dbReference type="SUPFAM" id="SSF48452">
    <property type="entry name" value="TPR-like"/>
    <property type="match status" value="2"/>
</dbReference>
<dbReference type="InterPro" id="IPR036388">
    <property type="entry name" value="WH-like_DNA-bd_sf"/>
</dbReference>
<dbReference type="InterPro" id="IPR011990">
    <property type="entry name" value="TPR-like_helical_dom_sf"/>
</dbReference>
<dbReference type="PANTHER" id="PTHR47691:SF3">
    <property type="entry name" value="HTH-TYPE TRANSCRIPTIONAL REGULATOR RV0890C-RELATED"/>
    <property type="match status" value="1"/>
</dbReference>
<feature type="compositionally biased region" description="Basic and acidic residues" evidence="1">
    <location>
        <begin position="720"/>
        <end position="730"/>
    </location>
</feature>
<evidence type="ECO:0000256" key="1">
    <source>
        <dbReference type="SAM" id="MobiDB-lite"/>
    </source>
</evidence>
<dbReference type="SMART" id="SM00028">
    <property type="entry name" value="TPR"/>
    <property type="match status" value="3"/>
</dbReference>
<dbReference type="SUPFAM" id="SSF46894">
    <property type="entry name" value="C-terminal effector domain of the bipartite response regulators"/>
    <property type="match status" value="1"/>
</dbReference>
<dbReference type="Pfam" id="PF25872">
    <property type="entry name" value="HTH_77"/>
    <property type="match status" value="1"/>
</dbReference>
<name>A0A919CI24_9ACTN</name>
<feature type="region of interest" description="Disordered" evidence="1">
    <location>
        <begin position="720"/>
        <end position="748"/>
    </location>
</feature>
<evidence type="ECO:0000259" key="2">
    <source>
        <dbReference type="PROSITE" id="PS50043"/>
    </source>
</evidence>
<dbReference type="Pfam" id="PF00196">
    <property type="entry name" value="GerE"/>
    <property type="match status" value="1"/>
</dbReference>
<dbReference type="InterPro" id="IPR000792">
    <property type="entry name" value="Tscrpt_reg_LuxR_C"/>
</dbReference>
<dbReference type="GO" id="GO:0006355">
    <property type="term" value="P:regulation of DNA-templated transcription"/>
    <property type="evidence" value="ECO:0007669"/>
    <property type="project" value="InterPro"/>
</dbReference>
<evidence type="ECO:0000313" key="3">
    <source>
        <dbReference type="EMBL" id="GHD26110.1"/>
    </source>
</evidence>
<gene>
    <name evidence="3" type="ORF">GCM10007147_23880</name>
</gene>
<sequence length="807" mass="88178">MSDLLRLLGSSRSVTLCGPDGMGKTRLALRVAEQSTVSFPDGVWFADLSDTRTPIDVFARIAAAVGVVEEAGRPLSNTVSQALRHRRLLLVLDGCGHIEAAVDEVGKELLASCPQVSLLLTSEAPIRLPGGTVWRVPPMALPAASRNAPPPDPAESEAVRLFLDRARTRDPRFSATADELEEIALLCDMAGGVPLGVEVMGTCAPEVGPSTLAMKLRAHLSSPSARPGPGQAVSRSQVLPLVLEYAYLGLSERERVLLRRLSVFRGWDLELAERVCADESLPEGEILDLLTSLHNRALITVTGEVENRVRYCLPDAVRTFAAGRLAEAGESELMQRRLTDRMLEMVEHLGRQLESSRAMPWTERDAGRQRVLTEYDTLRALVSHSLDTGDAEHGLRLCVDLVSHWVSHNSYAEGAHWMDRLLATEEAAKAPSLARAYVARAQLARVQRDHAHALALGGEGLRLARESGEDRYVRTALNLLSLVEVRERRTDSASVRVEEALRLSRETGDLWGEAICLGTRAALVAQQGDFPTADQHYNAALDLLRSMDHRWGVGITLIGQARAAEEASDLMTADRCYREALDTQRLIGASGQEALCLTGIGRIAQAQGHTGQAYDYLSEGLLLSLSTGQRWAAAQALISIARVAFGQGLREPACRLAGAAASVRERLDLPTNPAPWPFGDAGQEAGDHGRLVRWWEQGARLELADAVTEAEYLIDEARKPVSQRRLRDPEPEPDPGTPEPGSEPPEKCLTKREVEVADLVSRGFTNPQIAEELFISPSTAARHVANINRKTGFTSRTRIGEWVRRHR</sequence>
<dbReference type="InterPro" id="IPR016032">
    <property type="entry name" value="Sig_transdc_resp-reg_C-effctor"/>
</dbReference>
<keyword evidence="4" id="KW-1185">Reference proteome</keyword>
<dbReference type="SUPFAM" id="SSF52540">
    <property type="entry name" value="P-loop containing nucleoside triphosphate hydrolases"/>
    <property type="match status" value="1"/>
</dbReference>
<dbReference type="GO" id="GO:0016887">
    <property type="term" value="F:ATP hydrolysis activity"/>
    <property type="evidence" value="ECO:0007669"/>
    <property type="project" value="InterPro"/>
</dbReference>